<reference evidence="1" key="1">
    <citation type="submission" date="2023-07" db="EMBL/GenBank/DDBJ databases">
        <title>Black Yeasts Isolated from many extreme environments.</title>
        <authorList>
            <person name="Coleine C."/>
            <person name="Stajich J.E."/>
            <person name="Selbmann L."/>
        </authorList>
    </citation>
    <scope>NUCLEOTIDE SEQUENCE</scope>
    <source>
        <strain evidence="1">CCFEE 5714</strain>
    </source>
</reference>
<evidence type="ECO:0000313" key="1">
    <source>
        <dbReference type="EMBL" id="KAK3718639.1"/>
    </source>
</evidence>
<accession>A0ACC3NNE3</accession>
<dbReference type="EMBL" id="JAUTXU010000030">
    <property type="protein sequence ID" value="KAK3718639.1"/>
    <property type="molecule type" value="Genomic_DNA"/>
</dbReference>
<name>A0ACC3NNE3_9PEZI</name>
<proteinExistence type="predicted"/>
<comment type="caution">
    <text evidence="1">The sequence shown here is derived from an EMBL/GenBank/DDBJ whole genome shotgun (WGS) entry which is preliminary data.</text>
</comment>
<sequence>MKDLLRDLIRKIVELIEQVESDGLGEGQLNDGYYRLAMFLGHFDDDSNALAALLQYMPTNMSVTCVEEGGSEEKSQVQERAPQIEPSGQPQAMEVLSVSTQTKAPRLIPVAISKQDETIDFVKPTVERPVSIFCEGTCGTEWTYADNFYACRDCVDTNLCASCYTKLKSLELEVPDCAPDHSHLHIPPLDERASGMIPADRVMVGQTSMLREDWLEMLKKEWQIDEESLKAARQFADAAHKIQRAWRIFKLGRKSERPQAQKP</sequence>
<organism evidence="1 2">
    <name type="scientific">Vermiconidia calcicola</name>
    <dbReference type="NCBI Taxonomy" id="1690605"/>
    <lineage>
        <taxon>Eukaryota</taxon>
        <taxon>Fungi</taxon>
        <taxon>Dikarya</taxon>
        <taxon>Ascomycota</taxon>
        <taxon>Pezizomycotina</taxon>
        <taxon>Dothideomycetes</taxon>
        <taxon>Dothideomycetidae</taxon>
        <taxon>Mycosphaerellales</taxon>
        <taxon>Extremaceae</taxon>
        <taxon>Vermiconidia</taxon>
    </lineage>
</organism>
<protein>
    <submittedName>
        <fullName evidence="1">Uncharacterized protein</fullName>
    </submittedName>
</protein>
<keyword evidence="2" id="KW-1185">Reference proteome</keyword>
<evidence type="ECO:0000313" key="2">
    <source>
        <dbReference type="Proteomes" id="UP001281147"/>
    </source>
</evidence>
<dbReference type="Proteomes" id="UP001281147">
    <property type="component" value="Unassembled WGS sequence"/>
</dbReference>
<gene>
    <name evidence="1" type="ORF">LTR37_004856</name>
</gene>